<evidence type="ECO:0000256" key="1">
    <source>
        <dbReference type="ARBA" id="ARBA00008520"/>
    </source>
</evidence>
<name>A0A4Q7M3Q9_9MICO</name>
<dbReference type="InterPro" id="IPR006059">
    <property type="entry name" value="SBP"/>
</dbReference>
<keyword evidence="3" id="KW-0732">Signal</keyword>
<proteinExistence type="inferred from homology"/>
<reference evidence="4 5" key="1">
    <citation type="submission" date="2019-02" db="EMBL/GenBank/DDBJ databases">
        <title>Sequencing the genomes of 1000 actinobacteria strains.</title>
        <authorList>
            <person name="Klenk H.-P."/>
        </authorList>
    </citation>
    <scope>NUCLEOTIDE SEQUENCE [LARGE SCALE GENOMIC DNA]</scope>
    <source>
        <strain evidence="4 5">DSM 16932</strain>
    </source>
</reference>
<accession>A0A4Q7M3Q9</accession>
<feature type="signal peptide" evidence="3">
    <location>
        <begin position="1"/>
        <end position="29"/>
    </location>
</feature>
<dbReference type="AlphaFoldDB" id="A0A4Q7M3Q9"/>
<keyword evidence="5" id="KW-1185">Reference proteome</keyword>
<organism evidence="4 5">
    <name type="scientific">Xylanimonas ulmi</name>
    <dbReference type="NCBI Taxonomy" id="228973"/>
    <lineage>
        <taxon>Bacteria</taxon>
        <taxon>Bacillati</taxon>
        <taxon>Actinomycetota</taxon>
        <taxon>Actinomycetes</taxon>
        <taxon>Micrococcales</taxon>
        <taxon>Promicromonosporaceae</taxon>
        <taxon>Xylanimonas</taxon>
    </lineage>
</organism>
<evidence type="ECO:0000313" key="5">
    <source>
        <dbReference type="Proteomes" id="UP000293852"/>
    </source>
</evidence>
<dbReference type="RefSeq" id="WP_165399885.1">
    <property type="nucleotide sequence ID" value="NZ_SGWX01000001.1"/>
</dbReference>
<evidence type="ECO:0000313" key="4">
    <source>
        <dbReference type="EMBL" id="RZS61613.1"/>
    </source>
</evidence>
<dbReference type="PROSITE" id="PS51257">
    <property type="entry name" value="PROKAR_LIPOPROTEIN"/>
    <property type="match status" value="1"/>
</dbReference>
<feature type="chain" id="PRO_5020250081" evidence="3">
    <location>
        <begin position="30"/>
        <end position="424"/>
    </location>
</feature>
<dbReference type="Proteomes" id="UP000293852">
    <property type="component" value="Unassembled WGS sequence"/>
</dbReference>
<dbReference type="Gene3D" id="3.40.190.10">
    <property type="entry name" value="Periplasmic binding protein-like II"/>
    <property type="match status" value="1"/>
</dbReference>
<dbReference type="PANTHER" id="PTHR43649:SF29">
    <property type="entry name" value="OSMOPROTECTIVE COMPOUNDS-BINDING PROTEIN GGTB"/>
    <property type="match status" value="1"/>
</dbReference>
<sequence>MRNTTPAAALAGCAVAALALAGCASPASADDDASFTYWSMWNKNEPQAKILADAIAQFTADTGIEVDVEWQGREVVTKLLPTLRSGAAADLVDGSVNALGPVVVNDQHRDLTAAYALTAPGDDQPLSEVIPAAYIKAVSDDEGRPSMVPYEVMSEGVWFDAAQHPELAQATGSWDEFVEALRQIDASGTPAIAIPSNDAYWVTLLLERALGVEGVRALATDKTGDAWKAPGVATALRAFDELRPFFPDGYEANQGSDAQNLWASGKAAAYLSGTWVPSEAAPNAADGFTFQSVQLPALTPGGDAAVGANFIGFAVPATAAHATAAEQFIAYFAQQRYAERLASEALQITPRADVSVPDELATIAEALTTGEVYPDQAGLARDFPDWYSTIYRTTVTSFVTGEYDAQRFVAESQRQTVDYLAAAG</sequence>
<comment type="caution">
    <text evidence="4">The sequence shown here is derived from an EMBL/GenBank/DDBJ whole genome shotgun (WGS) entry which is preliminary data.</text>
</comment>
<dbReference type="Pfam" id="PF01547">
    <property type="entry name" value="SBP_bac_1"/>
    <property type="match status" value="1"/>
</dbReference>
<protein>
    <submittedName>
        <fullName evidence="4">Carbohydrate ABC transporter substrate-binding protein (CUT1 family)</fullName>
    </submittedName>
</protein>
<gene>
    <name evidence="4" type="ORF">EV386_1922</name>
</gene>
<dbReference type="InterPro" id="IPR050490">
    <property type="entry name" value="Bact_solute-bd_prot1"/>
</dbReference>
<evidence type="ECO:0000256" key="2">
    <source>
        <dbReference type="ARBA" id="ARBA00022448"/>
    </source>
</evidence>
<dbReference type="EMBL" id="SGWX01000001">
    <property type="protein sequence ID" value="RZS61613.1"/>
    <property type="molecule type" value="Genomic_DNA"/>
</dbReference>
<keyword evidence="2" id="KW-0813">Transport</keyword>
<dbReference type="SUPFAM" id="SSF53850">
    <property type="entry name" value="Periplasmic binding protein-like II"/>
    <property type="match status" value="1"/>
</dbReference>
<comment type="similarity">
    <text evidence="1">Belongs to the bacterial solute-binding protein 1 family.</text>
</comment>
<dbReference type="PANTHER" id="PTHR43649">
    <property type="entry name" value="ARABINOSE-BINDING PROTEIN-RELATED"/>
    <property type="match status" value="1"/>
</dbReference>
<evidence type="ECO:0000256" key="3">
    <source>
        <dbReference type="SAM" id="SignalP"/>
    </source>
</evidence>